<dbReference type="InterPro" id="IPR025738">
    <property type="entry name" value="BatD"/>
</dbReference>
<name>A0A5R8XZ83_9BACT</name>
<protein>
    <submittedName>
        <fullName evidence="3">Protein BatD</fullName>
    </submittedName>
</protein>
<dbReference type="OrthoDB" id="5372079at2"/>
<keyword evidence="1" id="KW-1133">Transmembrane helix</keyword>
<keyword evidence="1" id="KW-0812">Transmembrane</keyword>
<evidence type="ECO:0000256" key="2">
    <source>
        <dbReference type="SAM" id="SignalP"/>
    </source>
</evidence>
<feature type="transmembrane region" description="Helical" evidence="1">
    <location>
        <begin position="396"/>
        <end position="414"/>
    </location>
</feature>
<dbReference type="Pfam" id="PF13584">
    <property type="entry name" value="BatD"/>
    <property type="match status" value="2"/>
</dbReference>
<dbReference type="PANTHER" id="PTHR40940">
    <property type="entry name" value="PROTEIN BATD-RELATED"/>
    <property type="match status" value="1"/>
</dbReference>
<proteinExistence type="predicted"/>
<dbReference type="PANTHER" id="PTHR40940:SF2">
    <property type="entry name" value="BATD"/>
    <property type="match status" value="1"/>
</dbReference>
<dbReference type="AlphaFoldDB" id="A0A5R8XZ83"/>
<dbReference type="Proteomes" id="UP000308901">
    <property type="component" value="Unassembled WGS sequence"/>
</dbReference>
<organism evidence="3 4">
    <name type="scientific">Arcobacter arenosus</name>
    <dbReference type="NCBI Taxonomy" id="2576037"/>
    <lineage>
        <taxon>Bacteria</taxon>
        <taxon>Pseudomonadati</taxon>
        <taxon>Campylobacterota</taxon>
        <taxon>Epsilonproteobacteria</taxon>
        <taxon>Campylobacterales</taxon>
        <taxon>Arcobacteraceae</taxon>
        <taxon>Arcobacter</taxon>
    </lineage>
</organism>
<keyword evidence="2" id="KW-0732">Signal</keyword>
<evidence type="ECO:0000256" key="1">
    <source>
        <dbReference type="SAM" id="Phobius"/>
    </source>
</evidence>
<gene>
    <name evidence="3" type="ORF">FDK22_12125</name>
</gene>
<dbReference type="EMBL" id="VANU01000005">
    <property type="protein sequence ID" value="TLP36985.1"/>
    <property type="molecule type" value="Genomic_DNA"/>
</dbReference>
<keyword evidence="4" id="KW-1185">Reference proteome</keyword>
<evidence type="ECO:0000313" key="3">
    <source>
        <dbReference type="EMBL" id="TLP36985.1"/>
    </source>
</evidence>
<feature type="signal peptide" evidence="2">
    <location>
        <begin position="1"/>
        <end position="19"/>
    </location>
</feature>
<sequence length="485" mass="56358">MKKLFFFFSFLLFPFFLQASVILKAPDSFVNGESYIFEYEAVGSSVDFPKIKQIDGFTVEDLGSSRSLQIINGNYDEKILKRFRIVPNKSFTIPPFVFKIDGKEIKSEEKKVSERKIQKTKSDNFDLTITPSKKQLYVGESLIVKLTFKYKRGLQITNLGFEPPHFENFWYKKIDNSNKRYEENGYNVQELDFLLFPQKSGVLHIKPLRVDVQMVDTNSSSNFTFFSSAPKLEKVYSNNLSFNVKALPSDVTLIGDFVLNASIDKDAINLGESINYRLEITGFGNFDDIEDFKLDIPNTTIYDNKAEVETNFKDNKYEGKYSKVFSIVPNTSLEIPPFELKFFNKEENKVKVLKSKSFKIKVNGEKQKEVVLQKPIEKEEKVLMEKEFPLVEKIKYFLFGALSVLLIFCLYIYVKLQKSKKKIKETSLSKLIKSSKDKLDLMKILIPYLKRDNELDNLIFECEKSNLEFKVLKKKILEKITQLNL</sequence>
<reference evidence="3 4" key="1">
    <citation type="submission" date="2019-05" db="EMBL/GenBank/DDBJ databases">
        <title>Arcobacter sp. nov., isolated from sea sediment.</title>
        <authorList>
            <person name="Kim W."/>
        </authorList>
    </citation>
    <scope>NUCLEOTIDE SEQUENCE [LARGE SCALE GENOMIC DNA]</scope>
    <source>
        <strain evidence="3 4">CAU 1517</strain>
    </source>
</reference>
<accession>A0A5R8XZ83</accession>
<keyword evidence="1" id="KW-0472">Membrane</keyword>
<evidence type="ECO:0000313" key="4">
    <source>
        <dbReference type="Proteomes" id="UP000308901"/>
    </source>
</evidence>
<comment type="caution">
    <text evidence="3">The sequence shown here is derived from an EMBL/GenBank/DDBJ whole genome shotgun (WGS) entry which is preliminary data.</text>
</comment>
<feature type="chain" id="PRO_5024457025" evidence="2">
    <location>
        <begin position="20"/>
        <end position="485"/>
    </location>
</feature>
<dbReference type="RefSeq" id="WP_138153239.1">
    <property type="nucleotide sequence ID" value="NZ_VANU01000005.1"/>
</dbReference>